<dbReference type="GO" id="GO:0005886">
    <property type="term" value="C:plasma membrane"/>
    <property type="evidence" value="ECO:0007669"/>
    <property type="project" value="TreeGrafter"/>
</dbReference>
<feature type="region of interest" description="Disordered" evidence="8">
    <location>
        <begin position="1"/>
        <end position="33"/>
    </location>
</feature>
<dbReference type="SUPFAM" id="SSF103473">
    <property type="entry name" value="MFS general substrate transporter"/>
    <property type="match status" value="1"/>
</dbReference>
<evidence type="ECO:0000256" key="3">
    <source>
        <dbReference type="ARBA" id="ARBA00022448"/>
    </source>
</evidence>
<feature type="compositionally biased region" description="Polar residues" evidence="8">
    <location>
        <begin position="16"/>
        <end position="30"/>
    </location>
</feature>
<feature type="transmembrane region" description="Helical" evidence="9">
    <location>
        <begin position="61"/>
        <end position="86"/>
    </location>
</feature>
<proteinExistence type="inferred from homology"/>
<feature type="transmembrane region" description="Helical" evidence="9">
    <location>
        <begin position="349"/>
        <end position="370"/>
    </location>
</feature>
<evidence type="ECO:0000256" key="7">
    <source>
        <dbReference type="ARBA" id="ARBA00023180"/>
    </source>
</evidence>
<feature type="transmembrane region" description="Helical" evidence="9">
    <location>
        <begin position="151"/>
        <end position="177"/>
    </location>
</feature>
<comment type="caution">
    <text evidence="11">The sequence shown here is derived from an EMBL/GenBank/DDBJ whole genome shotgun (WGS) entry which is preliminary data.</text>
</comment>
<dbReference type="FunFam" id="1.20.1250.20:FF:000196">
    <property type="entry name" value="MFS toxin efflux pump (AflT)"/>
    <property type="match status" value="1"/>
</dbReference>
<comment type="subcellular location">
    <subcellularLocation>
        <location evidence="1">Membrane</location>
        <topology evidence="1">Multi-pass membrane protein</topology>
    </subcellularLocation>
</comment>
<evidence type="ECO:0000256" key="6">
    <source>
        <dbReference type="ARBA" id="ARBA00023136"/>
    </source>
</evidence>
<organism evidence="11 12">
    <name type="scientific">Neonectria ditissima</name>
    <dbReference type="NCBI Taxonomy" id="78410"/>
    <lineage>
        <taxon>Eukaryota</taxon>
        <taxon>Fungi</taxon>
        <taxon>Dikarya</taxon>
        <taxon>Ascomycota</taxon>
        <taxon>Pezizomycotina</taxon>
        <taxon>Sordariomycetes</taxon>
        <taxon>Hypocreomycetidae</taxon>
        <taxon>Hypocreales</taxon>
        <taxon>Nectriaceae</taxon>
        <taxon>Neonectria</taxon>
    </lineage>
</organism>
<feature type="transmembrane region" description="Helical" evidence="9">
    <location>
        <begin position="306"/>
        <end position="329"/>
    </location>
</feature>
<keyword evidence="12" id="KW-1185">Reference proteome</keyword>
<evidence type="ECO:0000313" key="11">
    <source>
        <dbReference type="EMBL" id="KPM46057.1"/>
    </source>
</evidence>
<dbReference type="EMBL" id="LKCW01000003">
    <property type="protein sequence ID" value="KPM46057.1"/>
    <property type="molecule type" value="Genomic_DNA"/>
</dbReference>
<evidence type="ECO:0000313" key="12">
    <source>
        <dbReference type="Proteomes" id="UP000050424"/>
    </source>
</evidence>
<feature type="transmembrane region" description="Helical" evidence="9">
    <location>
        <begin position="551"/>
        <end position="572"/>
    </location>
</feature>
<reference evidence="11 12" key="1">
    <citation type="submission" date="2015-09" db="EMBL/GenBank/DDBJ databases">
        <title>Draft genome of a European isolate of the apple canker pathogen Neonectria ditissima.</title>
        <authorList>
            <person name="Gomez-Cortecero A."/>
            <person name="Harrison R.J."/>
            <person name="Armitage A.D."/>
        </authorList>
    </citation>
    <scope>NUCLEOTIDE SEQUENCE [LARGE SCALE GENOMIC DNA]</scope>
    <source>
        <strain evidence="11 12">R09/05</strain>
    </source>
</reference>
<evidence type="ECO:0000256" key="8">
    <source>
        <dbReference type="SAM" id="MobiDB-lite"/>
    </source>
</evidence>
<comment type="similarity">
    <text evidence="2">Belongs to the major facilitator superfamily. TCR/Tet family.</text>
</comment>
<dbReference type="InterPro" id="IPR011701">
    <property type="entry name" value="MFS"/>
</dbReference>
<evidence type="ECO:0000256" key="5">
    <source>
        <dbReference type="ARBA" id="ARBA00022989"/>
    </source>
</evidence>
<gene>
    <name evidence="11" type="ORF">AK830_g499</name>
</gene>
<feature type="transmembrane region" description="Helical" evidence="9">
    <location>
        <begin position="241"/>
        <end position="260"/>
    </location>
</feature>
<dbReference type="InterPro" id="IPR036259">
    <property type="entry name" value="MFS_trans_sf"/>
</dbReference>
<dbReference type="Pfam" id="PF07690">
    <property type="entry name" value="MFS_1"/>
    <property type="match status" value="1"/>
</dbReference>
<sequence length="586" mass="63156">MASSITEKPQPEPQAIFNSEKTDPGSTTPTLYDENEAVNRTNQDDAVPKDETHTYVTGWKLVSLMISITVAAFLMLLDMSIITTAIPRITEQFHSLDDIGWYGSSYNLASAALQPLSGKFYTYFKSKVPYPLPPTPSRLLLVLIGLPMQWLFLWFLFVFEVGCLICGLANSSVMLIIGRTIAGMGSSGIQNGAFTIMAASTPLEKRPPLMGVLMGGAQLGLVVGPLVGGALTEYTTWRWCFYINLPIGAVCTVLILLVHIPDRVVETEDSIIKTLSTKLDLTGFVLFAPCTVMFLLALQWGGTDYAWDSATVIGLFCGGGVTLIIFLFWEHRVGDNAMIPLPIIRKREIWTACVTMLFLFTTVFIAAYYFPIYFQSVKGATPFKSGVNMLPSILSQLVTAILIGVVAVQKVGYYVPFAVASAAIVAVANGLLSTLSPHTSTAKWAGYQILVGFGRGVGMQMPIIAIQSQSAPEMVSIATAVLVFSQTFGGAVFVSISNVIFHGRLKSELQDRLPHLDANAIINAGATGVDTVVSAKDLPGALAAYAKGVDAVFYLAVAAACVMFTSAWGMGWKDIRKKASVKKGDV</sequence>
<name>A0A0P7BGT1_9HYPO</name>
<evidence type="ECO:0000259" key="10">
    <source>
        <dbReference type="PROSITE" id="PS50850"/>
    </source>
</evidence>
<feature type="transmembrane region" description="Helical" evidence="9">
    <location>
        <begin position="209"/>
        <end position="229"/>
    </location>
</feature>
<dbReference type="GO" id="GO:0022857">
    <property type="term" value="F:transmembrane transporter activity"/>
    <property type="evidence" value="ECO:0007669"/>
    <property type="project" value="InterPro"/>
</dbReference>
<dbReference type="PROSITE" id="PS50850">
    <property type="entry name" value="MFS"/>
    <property type="match status" value="1"/>
</dbReference>
<dbReference type="Proteomes" id="UP000050424">
    <property type="component" value="Unassembled WGS sequence"/>
</dbReference>
<dbReference type="OrthoDB" id="10021397at2759"/>
<feature type="transmembrane region" description="Helical" evidence="9">
    <location>
        <begin position="477"/>
        <end position="501"/>
    </location>
</feature>
<feature type="transmembrane region" description="Helical" evidence="9">
    <location>
        <begin position="444"/>
        <end position="465"/>
    </location>
</feature>
<dbReference type="InterPro" id="IPR020846">
    <property type="entry name" value="MFS_dom"/>
</dbReference>
<feature type="transmembrane region" description="Helical" evidence="9">
    <location>
        <begin position="413"/>
        <end position="432"/>
    </location>
</feature>
<keyword evidence="3" id="KW-0813">Transport</keyword>
<feature type="domain" description="Major facilitator superfamily (MFS) profile" evidence="10">
    <location>
        <begin position="64"/>
        <end position="575"/>
    </location>
</feature>
<dbReference type="PANTHER" id="PTHR23501:SF193">
    <property type="entry name" value="MULTIDRUG TRANSPORTER, PUTATIVE (AFU_ORTHOLOGUE AFUA_8G00940)-RELATED"/>
    <property type="match status" value="1"/>
</dbReference>
<keyword evidence="7" id="KW-0325">Glycoprotein</keyword>
<keyword evidence="4 9" id="KW-0812">Transmembrane</keyword>
<keyword evidence="5 9" id="KW-1133">Transmembrane helix</keyword>
<dbReference type="AlphaFoldDB" id="A0A0P7BGT1"/>
<keyword evidence="6 9" id="KW-0472">Membrane</keyword>
<accession>A0A0P7BGT1</accession>
<dbReference type="Gene3D" id="1.20.1250.20">
    <property type="entry name" value="MFS general substrate transporter like domains"/>
    <property type="match status" value="2"/>
</dbReference>
<evidence type="ECO:0000256" key="9">
    <source>
        <dbReference type="SAM" id="Phobius"/>
    </source>
</evidence>
<protein>
    <recommendedName>
        <fullName evidence="10">Major facilitator superfamily (MFS) profile domain-containing protein</fullName>
    </recommendedName>
</protein>
<dbReference type="CDD" id="cd17502">
    <property type="entry name" value="MFS_Azr1_MDR_like"/>
    <property type="match status" value="1"/>
</dbReference>
<feature type="transmembrane region" description="Helical" evidence="9">
    <location>
        <begin position="281"/>
        <end position="300"/>
    </location>
</feature>
<feature type="transmembrane region" description="Helical" evidence="9">
    <location>
        <begin position="390"/>
        <end position="408"/>
    </location>
</feature>
<evidence type="ECO:0000256" key="2">
    <source>
        <dbReference type="ARBA" id="ARBA00007520"/>
    </source>
</evidence>
<evidence type="ECO:0000256" key="1">
    <source>
        <dbReference type="ARBA" id="ARBA00004141"/>
    </source>
</evidence>
<evidence type="ECO:0000256" key="4">
    <source>
        <dbReference type="ARBA" id="ARBA00022692"/>
    </source>
</evidence>
<dbReference type="PANTHER" id="PTHR23501">
    <property type="entry name" value="MAJOR FACILITATOR SUPERFAMILY"/>
    <property type="match status" value="1"/>
</dbReference>